<dbReference type="InParanoid" id="W3WK18"/>
<dbReference type="AlphaFoldDB" id="W3WK18"/>
<evidence type="ECO:0000256" key="1">
    <source>
        <dbReference type="SAM" id="MobiDB-lite"/>
    </source>
</evidence>
<dbReference type="OrthoDB" id="272703at2759"/>
<dbReference type="Proteomes" id="UP000030651">
    <property type="component" value="Unassembled WGS sequence"/>
</dbReference>
<dbReference type="GO" id="GO:0003676">
    <property type="term" value="F:nucleic acid binding"/>
    <property type="evidence" value="ECO:0007669"/>
    <property type="project" value="InterPro"/>
</dbReference>
<accession>W3WK18</accession>
<sequence>MTATSVGTATTETVPTSSAPQTLAPSSRMSTATTTRSNLMEERAPTRRIRRTSEEIPMQTFSGKGRRQPDLVDDDPTTPLTAYNLCHSRPRLSPLKGEPGPRALVIFEAGLLGAPVDHHGYLADANVAYGYEEYQQQDGPPEMPNKGYVFVTYGDARESDAAIQRPGGVMHMDRMLVCRPGLPKGVAFRQDDLNGGAFRSHRSRRFERFDSMLEEA</sequence>
<protein>
    <submittedName>
        <fullName evidence="2">Uncharacterized protein</fullName>
    </submittedName>
</protein>
<reference evidence="3" key="1">
    <citation type="journal article" date="2015" name="BMC Genomics">
        <title>Genomic and transcriptomic analysis of the endophytic fungus Pestalotiopsis fici reveals its lifestyle and high potential for synthesis of natural products.</title>
        <authorList>
            <person name="Wang X."/>
            <person name="Zhang X."/>
            <person name="Liu L."/>
            <person name="Xiang M."/>
            <person name="Wang W."/>
            <person name="Sun X."/>
            <person name="Che Y."/>
            <person name="Guo L."/>
            <person name="Liu G."/>
            <person name="Guo L."/>
            <person name="Wang C."/>
            <person name="Yin W.B."/>
            <person name="Stadler M."/>
            <person name="Zhang X."/>
            <person name="Liu X."/>
        </authorList>
    </citation>
    <scope>NUCLEOTIDE SEQUENCE [LARGE SCALE GENOMIC DNA]</scope>
    <source>
        <strain evidence="3">W106-1 / CGMCC3.15140</strain>
    </source>
</reference>
<dbReference type="GeneID" id="19279124"/>
<name>W3WK18_PESFW</name>
<organism evidence="2 3">
    <name type="scientific">Pestalotiopsis fici (strain W106-1 / CGMCC3.15140)</name>
    <dbReference type="NCBI Taxonomy" id="1229662"/>
    <lineage>
        <taxon>Eukaryota</taxon>
        <taxon>Fungi</taxon>
        <taxon>Dikarya</taxon>
        <taxon>Ascomycota</taxon>
        <taxon>Pezizomycotina</taxon>
        <taxon>Sordariomycetes</taxon>
        <taxon>Xylariomycetidae</taxon>
        <taxon>Amphisphaeriales</taxon>
        <taxon>Sporocadaceae</taxon>
        <taxon>Pestalotiopsis</taxon>
    </lineage>
</organism>
<dbReference type="KEGG" id="pfy:PFICI_14111"/>
<evidence type="ECO:0000313" key="3">
    <source>
        <dbReference type="Proteomes" id="UP000030651"/>
    </source>
</evidence>
<keyword evidence="3" id="KW-1185">Reference proteome</keyword>
<dbReference type="SUPFAM" id="SSF54928">
    <property type="entry name" value="RNA-binding domain, RBD"/>
    <property type="match status" value="1"/>
</dbReference>
<gene>
    <name evidence="2" type="ORF">PFICI_14111</name>
</gene>
<proteinExistence type="predicted"/>
<evidence type="ECO:0000313" key="2">
    <source>
        <dbReference type="EMBL" id="ETS74245.1"/>
    </source>
</evidence>
<feature type="region of interest" description="Disordered" evidence="1">
    <location>
        <begin position="1"/>
        <end position="71"/>
    </location>
</feature>
<feature type="compositionally biased region" description="Low complexity" evidence="1">
    <location>
        <begin position="1"/>
        <end position="37"/>
    </location>
</feature>
<dbReference type="HOGENOM" id="CLU_1278009_0_0_1"/>
<dbReference type="RefSeq" id="XP_007840883.1">
    <property type="nucleotide sequence ID" value="XM_007842692.1"/>
</dbReference>
<dbReference type="InterPro" id="IPR035979">
    <property type="entry name" value="RBD_domain_sf"/>
</dbReference>
<dbReference type="EMBL" id="KI912120">
    <property type="protein sequence ID" value="ETS74245.1"/>
    <property type="molecule type" value="Genomic_DNA"/>
</dbReference>